<dbReference type="OrthoDB" id="1907985at2"/>
<dbReference type="EMBL" id="LFVU01000001">
    <property type="protein sequence ID" value="KMT23386.1"/>
    <property type="molecule type" value="Genomic_DNA"/>
</dbReference>
<feature type="transmembrane region" description="Helical" evidence="1">
    <location>
        <begin position="199"/>
        <end position="224"/>
    </location>
</feature>
<dbReference type="AlphaFoldDB" id="A0A0J8G728"/>
<sequence length="310" mass="35453">MKKIDEIIQRINFKKIVCIYIVLGICAGILSLGFLVYKFREKITFLYNYNNISEKIEENNQGISSVKSDLKKLADNSSDIVDIIILNNQNDIKFSAKNSTIAKDNKLELQNISDKENRFLIIKSNPDIYFKLVNDESLILSKVLPGEEDKIKKKYEDDYFYENNFVGKKVYLLSYVTDRASGDKIYFINDIKPVANGELYIKSVAAIIILFFMIYWVLIALWVYGNATKSKLNSTLWGVLTLFTNIAGLFVYLIYKQNNKICFRCYALQGKGNVYCTCCGAKISETCKKCSTVVSLSDNFCKKCGSELEE</sequence>
<accession>A0A0J8G728</accession>
<evidence type="ECO:0000256" key="1">
    <source>
        <dbReference type="SAM" id="Phobius"/>
    </source>
</evidence>
<feature type="domain" description="DZANK-type" evidence="2">
    <location>
        <begin position="262"/>
        <end position="305"/>
    </location>
</feature>
<reference evidence="3 4" key="1">
    <citation type="submission" date="2015-06" db="EMBL/GenBank/DDBJ databases">
        <title>Draft genome sequence of the purine-degrading Clostridium cylindrosporum HC-1 (DSM 605).</title>
        <authorList>
            <person name="Poehlein A."/>
            <person name="Schiel-Bengelsdorf B."/>
            <person name="Bengelsdorf F."/>
            <person name="Daniel R."/>
            <person name="Duerre P."/>
        </authorList>
    </citation>
    <scope>NUCLEOTIDE SEQUENCE [LARGE SCALE GENOMIC DNA]</scope>
    <source>
        <strain evidence="3 4">DSM 605</strain>
    </source>
</reference>
<feature type="transmembrane region" description="Helical" evidence="1">
    <location>
        <begin position="236"/>
        <end position="255"/>
    </location>
</feature>
<organism evidence="3 4">
    <name type="scientific">Clostridium cylindrosporum DSM 605</name>
    <dbReference type="NCBI Taxonomy" id="1121307"/>
    <lineage>
        <taxon>Bacteria</taxon>
        <taxon>Bacillati</taxon>
        <taxon>Bacillota</taxon>
        <taxon>Clostridia</taxon>
        <taxon>Eubacteriales</taxon>
        <taxon>Clostridiaceae</taxon>
        <taxon>Clostridium</taxon>
    </lineage>
</organism>
<comment type="caution">
    <text evidence="3">The sequence shown here is derived from an EMBL/GenBank/DDBJ whole genome shotgun (WGS) entry which is preliminary data.</text>
</comment>
<keyword evidence="4" id="KW-1185">Reference proteome</keyword>
<evidence type="ECO:0000259" key="2">
    <source>
        <dbReference type="Pfam" id="PF12773"/>
    </source>
</evidence>
<keyword evidence="1" id="KW-0812">Transmembrane</keyword>
<evidence type="ECO:0000313" key="3">
    <source>
        <dbReference type="EMBL" id="KMT23386.1"/>
    </source>
</evidence>
<protein>
    <recommendedName>
        <fullName evidence="2">DZANK-type domain-containing protein</fullName>
    </recommendedName>
</protein>
<feature type="transmembrane region" description="Helical" evidence="1">
    <location>
        <begin position="16"/>
        <end position="37"/>
    </location>
</feature>
<keyword evidence="1" id="KW-0472">Membrane</keyword>
<proteinExistence type="predicted"/>
<name>A0A0J8G728_CLOCY</name>
<dbReference type="RefSeq" id="WP_048569199.1">
    <property type="nucleotide sequence ID" value="NZ_LFVU01000001.1"/>
</dbReference>
<gene>
    <name evidence="3" type="ORF">CLCY_8c01230</name>
</gene>
<dbReference type="Proteomes" id="UP000036756">
    <property type="component" value="Unassembled WGS sequence"/>
</dbReference>
<dbReference type="InterPro" id="IPR025874">
    <property type="entry name" value="DZR"/>
</dbReference>
<dbReference type="PATRIC" id="fig|1121307.3.peg.2579"/>
<dbReference type="STRING" id="1121307.CLCY_8c01230"/>
<evidence type="ECO:0000313" key="4">
    <source>
        <dbReference type="Proteomes" id="UP000036756"/>
    </source>
</evidence>
<keyword evidence="1" id="KW-1133">Transmembrane helix</keyword>
<dbReference type="Pfam" id="PF12773">
    <property type="entry name" value="DZR"/>
    <property type="match status" value="1"/>
</dbReference>